<evidence type="ECO:0000313" key="1">
    <source>
        <dbReference type="EMBL" id="GAN34235.1"/>
    </source>
</evidence>
<evidence type="ECO:0000313" key="2">
    <source>
        <dbReference type="Proteomes" id="UP000032309"/>
    </source>
</evidence>
<dbReference type="GO" id="GO:0032259">
    <property type="term" value="P:methylation"/>
    <property type="evidence" value="ECO:0007669"/>
    <property type="project" value="UniProtKB-KW"/>
</dbReference>
<dbReference type="RefSeq" id="WP_052564276.1">
    <property type="nucleotide sequence ID" value="NZ_BAFN01000001.1"/>
</dbReference>
<proteinExistence type="predicted"/>
<keyword evidence="2" id="KW-1185">Reference proteome</keyword>
<reference evidence="2" key="1">
    <citation type="journal article" date="2015" name="Genome Announc.">
        <title>Draft Genome Sequence of an Anaerobic Ammonium-Oxidizing Bacterium, "Candidatus Brocadia sinica".</title>
        <authorList>
            <person name="Oshiki M."/>
            <person name="Shinyako-Hata K."/>
            <person name="Satoh H."/>
            <person name="Okabe S."/>
        </authorList>
    </citation>
    <scope>NUCLEOTIDE SEQUENCE [LARGE SCALE GENOMIC DNA]</scope>
    <source>
        <strain evidence="2">JPN1</strain>
    </source>
</reference>
<keyword evidence="1" id="KW-0808">Transferase</keyword>
<gene>
    <name evidence="1" type="ORF">BROSI_A2771</name>
</gene>
<comment type="caution">
    <text evidence="1">The sequence shown here is derived from an EMBL/GenBank/DDBJ whole genome shotgun (WGS) entry which is preliminary data.</text>
</comment>
<sequence>MANTITWSWNEIRQEFFSLSKDFVYMNNSTFGVPLNSVRERMNEVQRLYSEGCNLDLYVDEIVKKIQQVYNMMG</sequence>
<protein>
    <submittedName>
        <fullName evidence="1">Adenine-specific DNA methylase containing a Zn-ribbon</fullName>
    </submittedName>
</protein>
<accession>A0ABQ0JZL8</accession>
<name>A0ABQ0JZL8_9BACT</name>
<dbReference type="Proteomes" id="UP000032309">
    <property type="component" value="Unassembled WGS sequence"/>
</dbReference>
<keyword evidence="1" id="KW-0489">Methyltransferase</keyword>
<organism evidence="1 2">
    <name type="scientific">Candidatus Brocadia sinica JPN1</name>
    <dbReference type="NCBI Taxonomy" id="1197129"/>
    <lineage>
        <taxon>Bacteria</taxon>
        <taxon>Pseudomonadati</taxon>
        <taxon>Planctomycetota</taxon>
        <taxon>Candidatus Brocadiia</taxon>
        <taxon>Candidatus Brocadiales</taxon>
        <taxon>Candidatus Brocadiaceae</taxon>
        <taxon>Candidatus Brocadia</taxon>
    </lineage>
</organism>
<dbReference type="EMBL" id="BAFN01000001">
    <property type="protein sequence ID" value="GAN34235.1"/>
    <property type="molecule type" value="Genomic_DNA"/>
</dbReference>
<dbReference type="GO" id="GO:0008168">
    <property type="term" value="F:methyltransferase activity"/>
    <property type="evidence" value="ECO:0007669"/>
    <property type="project" value="UniProtKB-KW"/>
</dbReference>